<proteinExistence type="predicted"/>
<dbReference type="InterPro" id="IPR057619">
    <property type="entry name" value="PH_PHS1"/>
</dbReference>
<dbReference type="AlphaFoldDB" id="A0AAW1HG39"/>
<organism evidence="2 3">
    <name type="scientific">Saponaria officinalis</name>
    <name type="common">Common soapwort</name>
    <name type="synonym">Lychnis saponaria</name>
    <dbReference type="NCBI Taxonomy" id="3572"/>
    <lineage>
        <taxon>Eukaryota</taxon>
        <taxon>Viridiplantae</taxon>
        <taxon>Streptophyta</taxon>
        <taxon>Embryophyta</taxon>
        <taxon>Tracheophyta</taxon>
        <taxon>Spermatophyta</taxon>
        <taxon>Magnoliopsida</taxon>
        <taxon>eudicotyledons</taxon>
        <taxon>Gunneridae</taxon>
        <taxon>Pentapetalae</taxon>
        <taxon>Caryophyllales</taxon>
        <taxon>Caryophyllaceae</taxon>
        <taxon>Caryophylleae</taxon>
        <taxon>Saponaria</taxon>
    </lineage>
</organism>
<name>A0AAW1HG39_SAPOF</name>
<feature type="domain" description="Poor homologous synapsis 1 PH" evidence="1">
    <location>
        <begin position="22"/>
        <end position="165"/>
    </location>
</feature>
<comment type="caution">
    <text evidence="2">The sequence shown here is derived from an EMBL/GenBank/DDBJ whole genome shotgun (WGS) entry which is preliminary data.</text>
</comment>
<keyword evidence="3" id="KW-1185">Reference proteome</keyword>
<sequence length="298" mass="33508">MAGELTVAVTERETVVTKWQWRWRAQYARCFTFPHSSSSSSTTINDHTDNHLSISKNLFKPSWLSSVESSTVSLLPSDHSLELSVLTVSLSDTILEEHYVSKLHFAWPQVSCLSGFPTRSSLIIIASYTDCRNEKQKFALRFSTPSEIENFITSLEDVYSNKFPKEPSPVDVISPISSQSEFIPPYRPDTSNIMNPIYASPRLKNFHDENQQDSQSQIRDTVGDYERNGVWFPPSFTSLVSSCSAEPVQNALALILAPEVQDCGLKAEITKYMQDASFLDIVSKVNEVIDELGCDFTI</sequence>
<dbReference type="Pfam" id="PF25349">
    <property type="entry name" value="PH_PHS1"/>
    <property type="match status" value="1"/>
</dbReference>
<accession>A0AAW1HG39</accession>
<evidence type="ECO:0000259" key="1">
    <source>
        <dbReference type="Pfam" id="PF25349"/>
    </source>
</evidence>
<reference evidence="2" key="1">
    <citation type="submission" date="2024-03" db="EMBL/GenBank/DDBJ databases">
        <title>WGS assembly of Saponaria officinalis var. Norfolk2.</title>
        <authorList>
            <person name="Jenkins J."/>
            <person name="Shu S."/>
            <person name="Grimwood J."/>
            <person name="Barry K."/>
            <person name="Goodstein D."/>
            <person name="Schmutz J."/>
            <person name="Leebens-Mack J."/>
            <person name="Osbourn A."/>
        </authorList>
    </citation>
    <scope>NUCLEOTIDE SEQUENCE [LARGE SCALE GENOMIC DNA]</scope>
    <source>
        <strain evidence="2">JIC</strain>
    </source>
</reference>
<evidence type="ECO:0000313" key="2">
    <source>
        <dbReference type="EMBL" id="KAK9675542.1"/>
    </source>
</evidence>
<dbReference type="Proteomes" id="UP001443914">
    <property type="component" value="Unassembled WGS sequence"/>
</dbReference>
<dbReference type="EMBL" id="JBDFQZ010000011">
    <property type="protein sequence ID" value="KAK9675542.1"/>
    <property type="molecule type" value="Genomic_DNA"/>
</dbReference>
<gene>
    <name evidence="2" type="ORF">RND81_11G013800</name>
</gene>
<protein>
    <recommendedName>
        <fullName evidence="1">Poor homologous synapsis 1 PH domain-containing protein</fullName>
    </recommendedName>
</protein>
<evidence type="ECO:0000313" key="3">
    <source>
        <dbReference type="Proteomes" id="UP001443914"/>
    </source>
</evidence>